<comment type="caution">
    <text evidence="1">The sequence shown here is derived from an EMBL/GenBank/DDBJ whole genome shotgun (WGS) entry which is preliminary data.</text>
</comment>
<reference evidence="1" key="1">
    <citation type="submission" date="2013-12" db="EMBL/GenBank/DDBJ databases">
        <authorList>
            <person name="Omoto C.K."/>
            <person name="Sibley D."/>
            <person name="Venepally P."/>
            <person name="Hadjithomas M."/>
            <person name="Karamycheva S."/>
            <person name="Brunk B."/>
            <person name="Roos D."/>
            <person name="Caler E."/>
            <person name="Lorenzi H."/>
        </authorList>
    </citation>
    <scope>NUCLEOTIDE SEQUENCE</scope>
</reference>
<proteinExistence type="predicted"/>
<dbReference type="AlphaFoldDB" id="A0A023BAY8"/>
<evidence type="ECO:0000313" key="2">
    <source>
        <dbReference type="Proteomes" id="UP000019763"/>
    </source>
</evidence>
<dbReference type="Proteomes" id="UP000019763">
    <property type="component" value="Unassembled WGS sequence"/>
</dbReference>
<organism evidence="1 2">
    <name type="scientific">Gregarina niphandrodes</name>
    <name type="common">Septate eugregarine</name>
    <dbReference type="NCBI Taxonomy" id="110365"/>
    <lineage>
        <taxon>Eukaryota</taxon>
        <taxon>Sar</taxon>
        <taxon>Alveolata</taxon>
        <taxon>Apicomplexa</taxon>
        <taxon>Conoidasida</taxon>
        <taxon>Gregarinasina</taxon>
        <taxon>Eugregarinorida</taxon>
        <taxon>Gregarinidae</taxon>
        <taxon>Gregarina</taxon>
    </lineage>
</organism>
<dbReference type="RefSeq" id="XP_011129168.1">
    <property type="nucleotide sequence ID" value="XM_011130866.1"/>
</dbReference>
<accession>A0A023BAY8</accession>
<dbReference type="PROSITE" id="PS51257">
    <property type="entry name" value="PROKAR_LIPOPROTEIN"/>
    <property type="match status" value="1"/>
</dbReference>
<dbReference type="VEuPathDB" id="CryptoDB:GNI_031520"/>
<keyword evidence="2" id="KW-1185">Reference proteome</keyword>
<dbReference type="GeneID" id="22911288"/>
<protein>
    <submittedName>
        <fullName evidence="1">Uncharacterized protein</fullName>
    </submittedName>
</protein>
<sequence length="301" mass="33173">MLGLVARSGSGSLMAVAIGGCFRLATDGEVVGMDPDMRAKAICPVTESRTGPTERNYLPMGNVKLSYVVTDDEVPRGEPIHGGDIDWILKYGSVFKLELALDETNPDKPPQRIDLNQEWVTKLITRVVAAGLERVGVKPEEVLYRNHFGDGAVEKVYTQFFRNSADLCQIPISLVFFKNALKNGFVEDSFTEQWMQAQNWSRTAKRNENEAMLAKGGMPRAIEQFSRARGEPGPARHWATGASPRARIPIKAPGAIIKATVDTAGPECVARRPGKQVKRIGLTVNPARGFAEQHLDKYLRL</sequence>
<name>A0A023BAY8_GRENI</name>
<gene>
    <name evidence="1" type="ORF">GNI_031520</name>
</gene>
<dbReference type="EMBL" id="AFNH02000240">
    <property type="protein sequence ID" value="EZG78860.1"/>
    <property type="molecule type" value="Genomic_DNA"/>
</dbReference>
<evidence type="ECO:0000313" key="1">
    <source>
        <dbReference type="EMBL" id="EZG78860.1"/>
    </source>
</evidence>